<comment type="similarity">
    <text evidence="7">Belongs to the glycosyltransferase 87 family.</text>
</comment>
<keyword evidence="2" id="KW-1003">Cell membrane</keyword>
<evidence type="ECO:0000256" key="6">
    <source>
        <dbReference type="ARBA" id="ARBA00023136"/>
    </source>
</evidence>
<evidence type="ECO:0000256" key="5">
    <source>
        <dbReference type="ARBA" id="ARBA00022989"/>
    </source>
</evidence>
<evidence type="ECO:0000256" key="1">
    <source>
        <dbReference type="ARBA" id="ARBA00004651"/>
    </source>
</evidence>
<keyword evidence="4 8" id="KW-0812">Transmembrane</keyword>
<evidence type="ECO:0000256" key="2">
    <source>
        <dbReference type="ARBA" id="ARBA00022475"/>
    </source>
</evidence>
<feature type="transmembrane region" description="Helical" evidence="8">
    <location>
        <begin position="592"/>
        <end position="611"/>
    </location>
</feature>
<keyword evidence="5 8" id="KW-1133">Transmembrane helix</keyword>
<dbReference type="GO" id="GO:0016758">
    <property type="term" value="F:hexosyltransferase activity"/>
    <property type="evidence" value="ECO:0007669"/>
    <property type="project" value="InterPro"/>
</dbReference>
<name>A0A0M3Q9Y5_9CORY</name>
<protein>
    <recommendedName>
        <fullName evidence="11">DUF2029 domain-containing protein</fullName>
    </recommendedName>
</protein>
<feature type="transmembrane region" description="Helical" evidence="8">
    <location>
        <begin position="359"/>
        <end position="378"/>
    </location>
</feature>
<feature type="transmembrane region" description="Helical" evidence="8">
    <location>
        <begin position="715"/>
        <end position="732"/>
    </location>
</feature>
<evidence type="ECO:0000313" key="9">
    <source>
        <dbReference type="EMBL" id="ALC06363.1"/>
    </source>
</evidence>
<dbReference type="KEGG" id="cdx:CDES_09890"/>
<evidence type="ECO:0000256" key="8">
    <source>
        <dbReference type="SAM" id="Phobius"/>
    </source>
</evidence>
<comment type="subcellular location">
    <subcellularLocation>
        <location evidence="1">Cell membrane</location>
        <topology evidence="1">Multi-pass membrane protein</topology>
    </subcellularLocation>
</comment>
<keyword evidence="6 8" id="KW-0472">Membrane</keyword>
<feature type="transmembrane region" description="Helical" evidence="8">
    <location>
        <begin position="517"/>
        <end position="533"/>
    </location>
</feature>
<dbReference type="AlphaFoldDB" id="A0A0M3Q9Y5"/>
<reference evidence="9 10" key="1">
    <citation type="submission" date="2014-08" db="EMBL/GenBank/DDBJ databases">
        <title>Complete genome sequence of Corynebacterium deserti GIMN1.010 (=DSM 45689), isolated from desert sand in western China.</title>
        <authorList>
            <person name="Ruckert C."/>
            <person name="Albersmeier A."/>
            <person name="Kalinowski J."/>
        </authorList>
    </citation>
    <scope>NUCLEOTIDE SEQUENCE [LARGE SCALE GENOMIC DNA]</scope>
    <source>
        <strain evidence="9 10">GIMN1.010</strain>
    </source>
</reference>
<gene>
    <name evidence="9" type="ORF">CDES_09890</name>
</gene>
<evidence type="ECO:0000256" key="4">
    <source>
        <dbReference type="ARBA" id="ARBA00022692"/>
    </source>
</evidence>
<feature type="transmembrane region" description="Helical" evidence="8">
    <location>
        <begin position="487"/>
        <end position="508"/>
    </location>
</feature>
<dbReference type="STRING" id="931089.CDES_09890"/>
<evidence type="ECO:0008006" key="11">
    <source>
        <dbReference type="Google" id="ProtNLM"/>
    </source>
</evidence>
<dbReference type="Proteomes" id="UP000068067">
    <property type="component" value="Chromosome"/>
</dbReference>
<feature type="transmembrane region" description="Helical" evidence="8">
    <location>
        <begin position="21"/>
        <end position="41"/>
    </location>
</feature>
<evidence type="ECO:0000256" key="3">
    <source>
        <dbReference type="ARBA" id="ARBA00022679"/>
    </source>
</evidence>
<feature type="transmembrane region" description="Helical" evidence="8">
    <location>
        <begin position="189"/>
        <end position="211"/>
    </location>
</feature>
<evidence type="ECO:0000313" key="10">
    <source>
        <dbReference type="Proteomes" id="UP000068067"/>
    </source>
</evidence>
<proteinExistence type="inferred from homology"/>
<feature type="transmembrane region" description="Helical" evidence="8">
    <location>
        <begin position="398"/>
        <end position="418"/>
    </location>
</feature>
<feature type="transmembrane region" description="Helical" evidence="8">
    <location>
        <begin position="565"/>
        <end position="586"/>
    </location>
</feature>
<evidence type="ECO:0000256" key="7">
    <source>
        <dbReference type="ARBA" id="ARBA00024033"/>
    </source>
</evidence>
<keyword evidence="10" id="KW-1185">Reference proteome</keyword>
<organism evidence="9 10">
    <name type="scientific">Corynebacterium deserti GIMN1.010</name>
    <dbReference type="NCBI Taxonomy" id="931089"/>
    <lineage>
        <taxon>Bacteria</taxon>
        <taxon>Bacillati</taxon>
        <taxon>Actinomycetota</taxon>
        <taxon>Actinomycetes</taxon>
        <taxon>Mycobacteriales</taxon>
        <taxon>Corynebacteriaceae</taxon>
        <taxon>Corynebacterium</taxon>
    </lineage>
</organism>
<keyword evidence="3" id="KW-0808">Transferase</keyword>
<dbReference type="RefSeq" id="WP_082353437.1">
    <property type="nucleotide sequence ID" value="NZ_CP009220.1"/>
</dbReference>
<feature type="transmembrane region" description="Helical" evidence="8">
    <location>
        <begin position="430"/>
        <end position="448"/>
    </location>
</feature>
<feature type="transmembrane region" description="Helical" evidence="8">
    <location>
        <begin position="111"/>
        <end position="129"/>
    </location>
</feature>
<dbReference type="InterPro" id="IPR018584">
    <property type="entry name" value="GT87"/>
</dbReference>
<sequence length="796" mass="86880">MNGDYVAQSLQPLLNFKNTKVRGTLITLATIALALTLWPSIFNVRAIESFVFFFHIDTDVYRAGARAFLDGQNLYTQDYQVGGIQLPFTYPPISAALFVPLAILPSNVAGTLLTLISAGLLWWCVAIVLRRVFKTLDDADCRLISYLILPVALSTEPVFQTIQFGQINIILMTFVLMDTFTKKPWLPRGFWIGLAASIKLTPAVFGLYFLVKKDWKGAGVAIASGVGFSALAFFLSPASSKIYWTETLNDPSRIGNLSYVANQSMRGVLSRLMHENQELVEKLWLVAVALCLIGVAVAMGRAVKAGNAHGAVLLNSLIALFCSPVSWSHHWVWLIPIVLGLAASAWSQRTTAPSTAATAGVLAMLGTIPMFITTFWTMPYDSESYPMWPLILQPSGNAYVVFAIVLIIVGLINPGIFGNATPSTKRISPVLAGVVALIVFYLLANIWFKGNDRNQALFQYPVHTLNSRGLTDFGEVLVGLFNGNSLASLWIVGALNLAAVGWTVWFLLRRFTTLKSPLVYLSVLTATLMTFAVQDALQFGSLTMLACAIITTDLLSRRPVIARGLLTGFAAALCGWPLLMVVGFVIARRYSAVLVSVGTAAVLCVLGILLNPGPANLDLFRLWFSGRDGRDNLSFYAFIARWISEAPAWMFVWAIVGLILGVWAIHRTYIAGRRDLSTALTIAVPVIVLPTVELHHLVLLIPLVAVLLRHGYFTIVYLLAFVFIVSWTPQHLSYSSVFPLNDPAPEGYVAHFGWYLLVEPMAVAPAAIILGVYVACGLLKPLPLQVAQSSPKGVLA</sequence>
<feature type="transmembrane region" description="Helical" evidence="8">
    <location>
        <begin position="752"/>
        <end position="779"/>
    </location>
</feature>
<dbReference type="OrthoDB" id="9774600at2"/>
<feature type="transmembrane region" description="Helical" evidence="8">
    <location>
        <begin position="648"/>
        <end position="670"/>
    </location>
</feature>
<feature type="transmembrane region" description="Helical" evidence="8">
    <location>
        <begin position="283"/>
        <end position="303"/>
    </location>
</feature>
<feature type="transmembrane region" description="Helical" evidence="8">
    <location>
        <begin position="217"/>
        <end position="235"/>
    </location>
</feature>
<feature type="transmembrane region" description="Helical" evidence="8">
    <location>
        <begin position="330"/>
        <end position="347"/>
    </location>
</feature>
<accession>A0A0M3Q9Y5</accession>
<dbReference type="GO" id="GO:0005886">
    <property type="term" value="C:plasma membrane"/>
    <property type="evidence" value="ECO:0007669"/>
    <property type="project" value="UniProtKB-SubCell"/>
</dbReference>
<dbReference type="EMBL" id="CP009220">
    <property type="protein sequence ID" value="ALC06363.1"/>
    <property type="molecule type" value="Genomic_DNA"/>
</dbReference>
<dbReference type="PATRIC" id="fig|931089.4.peg.2001"/>
<dbReference type="Pfam" id="PF09594">
    <property type="entry name" value="GT87"/>
    <property type="match status" value="2"/>
</dbReference>